<evidence type="ECO:0000256" key="2">
    <source>
        <dbReference type="ARBA" id="ARBA00022723"/>
    </source>
</evidence>
<evidence type="ECO:0000256" key="1">
    <source>
        <dbReference type="ARBA" id="ARBA00022670"/>
    </source>
</evidence>
<accession>A0A1N7FL12</accession>
<evidence type="ECO:0000313" key="8">
    <source>
        <dbReference type="Proteomes" id="UP000185687"/>
    </source>
</evidence>
<protein>
    <submittedName>
        <fullName evidence="6">Peptidase M10A and M12B matrixin and adamalysin</fullName>
    </submittedName>
</protein>
<dbReference type="AlphaFoldDB" id="A0A1N7FL12"/>
<keyword evidence="6" id="KW-0614">Plasmid</keyword>
<dbReference type="Proteomes" id="UP000187321">
    <property type="component" value="Plasmid unnamed1"/>
</dbReference>
<keyword evidence="3" id="KW-0378">Hydrolase</keyword>
<dbReference type="Pfam" id="PF00413">
    <property type="entry name" value="Peptidase_M10"/>
    <property type="match status" value="1"/>
</dbReference>
<dbReference type="Gene3D" id="3.40.390.10">
    <property type="entry name" value="Collagenase (Catalytic Domain)"/>
    <property type="match status" value="1"/>
</dbReference>
<feature type="domain" description="Peptidase M10 metallopeptidase" evidence="5">
    <location>
        <begin position="148"/>
        <end position="187"/>
    </location>
</feature>
<gene>
    <name evidence="6" type="ORF">BB347_16780</name>
    <name evidence="7" type="ORF">SAMN05421809_3333</name>
</gene>
<dbReference type="GO" id="GO:0008270">
    <property type="term" value="F:zinc ion binding"/>
    <property type="evidence" value="ECO:0007669"/>
    <property type="project" value="InterPro"/>
</dbReference>
<evidence type="ECO:0000313" key="9">
    <source>
        <dbReference type="Proteomes" id="UP000187321"/>
    </source>
</evidence>
<dbReference type="SUPFAM" id="SSF55486">
    <property type="entry name" value="Metalloproteases ('zincins'), catalytic domain"/>
    <property type="match status" value="1"/>
</dbReference>
<dbReference type="InterPro" id="IPR001818">
    <property type="entry name" value="Pept_M10_metallopeptidase"/>
</dbReference>
<dbReference type="GeneID" id="30957633"/>
<dbReference type="EMBL" id="FTNP01000006">
    <property type="protein sequence ID" value="SIS01039.1"/>
    <property type="molecule type" value="Genomic_DNA"/>
</dbReference>
<sequence length="267" mass="28454">MNRRLFLGSAGAILSTGTLAYTTRQPTDALEVRFWLSAQAAEYRGVSRRVREFLEVVLAFEYWTLEISHGGTVDISTEDGGQVTRRGEWPARLVAGSVSPNGSSSRADVNLLVTDGQMQEAPTGYGFSNVASVGGARHIAALESVEELGGSATEATEQWVVPDEDATRTMQILIHEVGHALGLGHEHGLSYRVDERDAVVATPMLSSYAWSPDYIGEYSQCGTTHPDPTGSSRKLQLSFSSCARSELETYSGGLGGPGGPGSLGATR</sequence>
<evidence type="ECO:0000256" key="3">
    <source>
        <dbReference type="ARBA" id="ARBA00022801"/>
    </source>
</evidence>
<dbReference type="InterPro" id="IPR024079">
    <property type="entry name" value="MetalloPept_cat_dom_sf"/>
</dbReference>
<dbReference type="GO" id="GO:0031012">
    <property type="term" value="C:extracellular matrix"/>
    <property type="evidence" value="ECO:0007669"/>
    <property type="project" value="InterPro"/>
</dbReference>
<dbReference type="Proteomes" id="UP000185687">
    <property type="component" value="Unassembled WGS sequence"/>
</dbReference>
<evidence type="ECO:0000259" key="5">
    <source>
        <dbReference type="Pfam" id="PF00413"/>
    </source>
</evidence>
<reference evidence="7 8" key="2">
    <citation type="submission" date="2017-01" db="EMBL/GenBank/DDBJ databases">
        <authorList>
            <person name="Mah S.A."/>
            <person name="Swanson W.J."/>
            <person name="Moy G.W."/>
            <person name="Vacquier V.D."/>
        </authorList>
    </citation>
    <scope>NUCLEOTIDE SEQUENCE [LARGE SCALE GENOMIC DNA]</scope>
    <source>
        <strain evidence="7 8">CGMCC 1.8909</strain>
    </source>
</reference>
<dbReference type="RefSeq" id="WP_076583586.1">
    <property type="nucleotide sequence ID" value="NZ_CP019328.1"/>
</dbReference>
<organism evidence="7 8">
    <name type="scientific">Natronorubrum daqingense</name>
    <dbReference type="NCBI Taxonomy" id="588898"/>
    <lineage>
        <taxon>Archaea</taxon>
        <taxon>Methanobacteriati</taxon>
        <taxon>Methanobacteriota</taxon>
        <taxon>Stenosarchaea group</taxon>
        <taxon>Halobacteria</taxon>
        <taxon>Halobacteriales</taxon>
        <taxon>Natrialbaceae</taxon>
        <taxon>Natronorubrum</taxon>
    </lineage>
</organism>
<keyword evidence="8" id="KW-1185">Reference proteome</keyword>
<proteinExistence type="predicted"/>
<dbReference type="EMBL" id="CP019328">
    <property type="protein sequence ID" value="APX98363.1"/>
    <property type="molecule type" value="Genomic_DNA"/>
</dbReference>
<geneLocation type="plasmid" evidence="6">
    <name>unnamed1</name>
</geneLocation>
<evidence type="ECO:0000256" key="4">
    <source>
        <dbReference type="ARBA" id="ARBA00022833"/>
    </source>
</evidence>
<dbReference type="GO" id="GO:0006508">
    <property type="term" value="P:proteolysis"/>
    <property type="evidence" value="ECO:0007669"/>
    <property type="project" value="UniProtKB-KW"/>
</dbReference>
<dbReference type="GO" id="GO:0004222">
    <property type="term" value="F:metalloendopeptidase activity"/>
    <property type="evidence" value="ECO:0007669"/>
    <property type="project" value="InterPro"/>
</dbReference>
<reference evidence="6 9" key="1">
    <citation type="submission" date="2017-01" db="EMBL/GenBank/DDBJ databases">
        <title>Complete genome sequence of Haloterrigena daqingensis type strain (JX313T).</title>
        <authorList>
            <person name="Shuang W."/>
        </authorList>
    </citation>
    <scope>NUCLEOTIDE SEQUENCE [LARGE SCALE GENOMIC DNA]</scope>
    <source>
        <strain evidence="9">JX313</strain>
        <strain evidence="6">JX313T</strain>
        <plasmid evidence="9">Plasmid unnamed1</plasmid>
        <plasmid evidence="6">unnamed1</plasmid>
    </source>
</reference>
<evidence type="ECO:0000313" key="6">
    <source>
        <dbReference type="EMBL" id="APX98363.1"/>
    </source>
</evidence>
<keyword evidence="2" id="KW-0479">Metal-binding</keyword>
<name>A0A1N7FL12_9EURY</name>
<dbReference type="KEGG" id="hda:BB347_16780"/>
<keyword evidence="4" id="KW-0862">Zinc</keyword>
<keyword evidence="1" id="KW-0645">Protease</keyword>
<dbReference type="OrthoDB" id="198863at2157"/>
<evidence type="ECO:0000313" key="7">
    <source>
        <dbReference type="EMBL" id="SIS01039.1"/>
    </source>
</evidence>